<evidence type="ECO:0000256" key="3">
    <source>
        <dbReference type="ARBA" id="ARBA00022759"/>
    </source>
</evidence>
<dbReference type="Proteomes" id="UP000243524">
    <property type="component" value="Unassembled WGS sequence"/>
</dbReference>
<comment type="similarity">
    <text evidence="5">Belongs to the YicC/YloC family.</text>
</comment>
<dbReference type="InterPro" id="IPR005229">
    <property type="entry name" value="YicC/YloC-like"/>
</dbReference>
<evidence type="ECO:0000259" key="7">
    <source>
        <dbReference type="Pfam" id="PF08340"/>
    </source>
</evidence>
<feature type="domain" description="Endoribonuclease YicC-like N-terminal" evidence="6">
    <location>
        <begin position="2"/>
        <end position="156"/>
    </location>
</feature>
<evidence type="ECO:0000313" key="9">
    <source>
        <dbReference type="Proteomes" id="UP000243524"/>
    </source>
</evidence>
<keyword evidence="3" id="KW-0255">Endonuclease</keyword>
<reference evidence="8 9" key="1">
    <citation type="submission" date="2017-06" db="EMBL/GenBank/DDBJ databases">
        <title>the draft geome sequence of Illustriluteabacillus marina B3227.</title>
        <authorList>
            <person name="He R.-H."/>
            <person name="Du Z.-J."/>
        </authorList>
    </citation>
    <scope>NUCLEOTIDE SEQUENCE [LARGE SCALE GENOMIC DNA]</scope>
    <source>
        <strain evidence="8 9">B3227</strain>
    </source>
</reference>
<comment type="cofactor">
    <cofactor evidence="1">
        <name>a divalent metal cation</name>
        <dbReference type="ChEBI" id="CHEBI:60240"/>
    </cofactor>
</comment>
<dbReference type="OrthoDB" id="9771229at2"/>
<evidence type="ECO:0000256" key="1">
    <source>
        <dbReference type="ARBA" id="ARBA00001968"/>
    </source>
</evidence>
<accession>A0A2I0QW68</accession>
<dbReference type="RefSeq" id="WP_101330308.1">
    <property type="nucleotide sequence ID" value="NZ_PJNH01000001.1"/>
</dbReference>
<dbReference type="InterPro" id="IPR013527">
    <property type="entry name" value="YicC-like_N"/>
</dbReference>
<dbReference type="EMBL" id="PJNH01000001">
    <property type="protein sequence ID" value="PKR78565.1"/>
    <property type="molecule type" value="Genomic_DNA"/>
</dbReference>
<evidence type="ECO:0000256" key="4">
    <source>
        <dbReference type="ARBA" id="ARBA00022801"/>
    </source>
</evidence>
<dbReference type="PANTHER" id="PTHR30636:SF3">
    <property type="entry name" value="UPF0701 PROTEIN YICC"/>
    <property type="match status" value="1"/>
</dbReference>
<dbReference type="Pfam" id="PF08340">
    <property type="entry name" value="YicC-like_C"/>
    <property type="match status" value="1"/>
</dbReference>
<organism evidence="8 9">
    <name type="scientific">Halalkalibacillus sediminis</name>
    <dbReference type="NCBI Taxonomy" id="2018042"/>
    <lineage>
        <taxon>Bacteria</taxon>
        <taxon>Bacillati</taxon>
        <taxon>Bacillota</taxon>
        <taxon>Bacilli</taxon>
        <taxon>Bacillales</taxon>
        <taxon>Bacillaceae</taxon>
        <taxon>Halalkalibacillus</taxon>
    </lineage>
</organism>
<keyword evidence="4" id="KW-0378">Hydrolase</keyword>
<name>A0A2I0QW68_9BACI</name>
<proteinExistence type="inferred from homology"/>
<dbReference type="GO" id="GO:0016787">
    <property type="term" value="F:hydrolase activity"/>
    <property type="evidence" value="ECO:0007669"/>
    <property type="project" value="UniProtKB-KW"/>
</dbReference>
<comment type="caution">
    <text evidence="8">The sequence shown here is derived from an EMBL/GenBank/DDBJ whole genome shotgun (WGS) entry which is preliminary data.</text>
</comment>
<dbReference type="InterPro" id="IPR013551">
    <property type="entry name" value="YicC-like_C"/>
</dbReference>
<evidence type="ECO:0000259" key="6">
    <source>
        <dbReference type="Pfam" id="PF03755"/>
    </source>
</evidence>
<keyword evidence="2" id="KW-0540">Nuclease</keyword>
<gene>
    <name evidence="8" type="ORF">CEY16_02070</name>
</gene>
<evidence type="ECO:0000256" key="5">
    <source>
        <dbReference type="ARBA" id="ARBA00035648"/>
    </source>
</evidence>
<evidence type="ECO:0000256" key="2">
    <source>
        <dbReference type="ARBA" id="ARBA00022722"/>
    </source>
</evidence>
<dbReference type="Pfam" id="PF03755">
    <property type="entry name" value="YicC-like_N"/>
    <property type="match status" value="1"/>
</dbReference>
<keyword evidence="9" id="KW-1185">Reference proteome</keyword>
<dbReference type="NCBIfam" id="TIGR00255">
    <property type="entry name" value="YicC/YloC family endoribonuclease"/>
    <property type="match status" value="1"/>
</dbReference>
<sequence length="292" mass="33748">MVKSMTGFGSASGKFEETTVTIEIKTINHRFLDYSLKMPRDLMQLEDSIRKRIQEVCSRGRVEFYVNISGEPLRSRTLKVDWDLLQQYSDRMEEISDHTPIQGELEMKDLLNIEGLFLMEEATDINEEFKNFFIRLVDEALSIVSSMRSREGESLEVDVKSRLTSILESAEYLKQRSPEFQQNFQDKVTARIEESLNDTSKDEVRIIQEVALLAEKGDITEEITRIISHVKQFEETLDLEEPIGRKLDFISQELLREANTIGSKSNDVSISKVVVDLKSEIEKIKEQVQNIE</sequence>
<dbReference type="GO" id="GO:0004521">
    <property type="term" value="F:RNA endonuclease activity"/>
    <property type="evidence" value="ECO:0007669"/>
    <property type="project" value="InterPro"/>
</dbReference>
<protein>
    <submittedName>
        <fullName evidence="8">YicC family protein</fullName>
    </submittedName>
</protein>
<evidence type="ECO:0000313" key="8">
    <source>
        <dbReference type="EMBL" id="PKR78565.1"/>
    </source>
</evidence>
<dbReference type="PANTHER" id="PTHR30636">
    <property type="entry name" value="UPF0701 PROTEIN YICC"/>
    <property type="match status" value="1"/>
</dbReference>
<feature type="domain" description="Endoribonuclease YicC-like C-terminal" evidence="7">
    <location>
        <begin position="174"/>
        <end position="292"/>
    </location>
</feature>
<dbReference type="AlphaFoldDB" id="A0A2I0QW68"/>